<evidence type="ECO:0000313" key="5">
    <source>
        <dbReference type="Proteomes" id="UP000008394"/>
    </source>
</evidence>
<keyword evidence="2 4" id="KW-0560">Oxidoreductase</keyword>
<feature type="domain" description="Alcohol dehydrogenase iron-type/glycerol dehydrogenase GldA" evidence="3">
    <location>
        <begin position="67"/>
        <end position="194"/>
    </location>
</feature>
<accession>A0A806FI82</accession>
<keyword evidence="1" id="KW-0479">Metal-binding</keyword>
<dbReference type="GO" id="GO:0016614">
    <property type="term" value="F:oxidoreductase activity, acting on CH-OH group of donors"/>
    <property type="evidence" value="ECO:0007669"/>
    <property type="project" value="InterPro"/>
</dbReference>
<dbReference type="InterPro" id="IPR016205">
    <property type="entry name" value="Glycerol_DH"/>
</dbReference>
<dbReference type="PANTHER" id="PTHR43616:SF3">
    <property type="entry name" value="HYDROXYCARBOXYLATE DEHYDROGENASE A"/>
    <property type="match status" value="1"/>
</dbReference>
<dbReference type="InterPro" id="IPR001670">
    <property type="entry name" value="ADH_Fe/GldA"/>
</dbReference>
<dbReference type="Gene3D" id="1.20.1090.10">
    <property type="entry name" value="Dehydroquinate synthase-like - alpha domain"/>
    <property type="match status" value="1"/>
</dbReference>
<sequence>MSSTHRGCHKLFTAGHMRVTADSTDEPVNPDHCRSAAACHLYISVSSRKEQHTHGNQCSGFRRPSRPNRYISTPGVAKEVRKYIEDYDHPVIITGVKSADAFLDYTGEDEFFAPVLRYDGSSSERNARELAEQAKALDADAIIAIGAGKLSDTAKNVAEMMDVDLIIVPTLACACAAYSPYSVDYDDEHRFLGVPVHPRNSVALLVDSAMIAQTPPEKFIGGIGDTIAKFYESDPVFAQADDLTVFDQLSRQSARLVRDTLLSESEPALDALNQGAYDDPHVRTLIDTIIGIAGTVGGFGGVRARESGAHTVHDGLTRIPGSAETMHGEKVAYGVLVQLITEGKEDEARDLLPFYNKIGLPHSWKQMNLPFTDENLKTVADFAADPGSPFHAAVPDVTADQIIDAMRTVEAF</sequence>
<dbReference type="PANTHER" id="PTHR43616">
    <property type="entry name" value="GLYCEROL DEHYDROGENASE"/>
    <property type="match status" value="1"/>
</dbReference>
<protein>
    <submittedName>
        <fullName evidence="4">Oxidoreductase acting on the CH-OH group of donors</fullName>
        <ecNumber evidence="4">1.1.-.-</ecNumber>
    </submittedName>
</protein>
<dbReference type="AlphaFoldDB" id="A0A806FI82"/>
<evidence type="ECO:0000313" key="4">
    <source>
        <dbReference type="EMBL" id="AEK30043.1"/>
    </source>
</evidence>
<dbReference type="CDD" id="cd08172">
    <property type="entry name" value="GlyDH-like"/>
    <property type="match status" value="1"/>
</dbReference>
<dbReference type="Proteomes" id="UP000008394">
    <property type="component" value="Chromosome"/>
</dbReference>
<dbReference type="EC" id="1.1.-.-" evidence="4"/>
<evidence type="ECO:0000256" key="2">
    <source>
        <dbReference type="ARBA" id="ARBA00023002"/>
    </source>
</evidence>
<dbReference type="Gene3D" id="3.40.50.1970">
    <property type="match status" value="1"/>
</dbReference>
<dbReference type="KEGG" id="bnm:BALAC2494_00549"/>
<proteinExistence type="predicted"/>
<name>A0A806FI82_BIFAN</name>
<dbReference type="PIRSF" id="PIRSF000112">
    <property type="entry name" value="Glycerol_dehydrogenase"/>
    <property type="match status" value="1"/>
</dbReference>
<evidence type="ECO:0000259" key="3">
    <source>
        <dbReference type="Pfam" id="PF00465"/>
    </source>
</evidence>
<reference evidence="4 5" key="1">
    <citation type="journal article" date="2011" name="J. Bacteriol.">
        <title>Genome Sequence of the Probiotic Strain Bifidobacterium animalis subsp. lactis CNCM I-2494.</title>
        <authorList>
            <person name="Chervaux C."/>
            <person name="Grimaldi C."/>
            <person name="Bolotin A."/>
            <person name="Quinquis B."/>
            <person name="Legrain-Raspaud S."/>
            <person name="van Hylckama Vlieg J.E."/>
            <person name="Denariaz G."/>
            <person name="Smokvina T."/>
        </authorList>
    </citation>
    <scope>NUCLEOTIDE SEQUENCE [LARGE SCALE GENOMIC DNA]</scope>
    <source>
        <strain evidence="4 5">CNCM I-2494</strain>
    </source>
</reference>
<dbReference type="EMBL" id="CP002915">
    <property type="protein sequence ID" value="AEK30043.1"/>
    <property type="molecule type" value="Genomic_DNA"/>
</dbReference>
<dbReference type="GO" id="GO:0046872">
    <property type="term" value="F:metal ion binding"/>
    <property type="evidence" value="ECO:0007669"/>
    <property type="project" value="UniProtKB-KW"/>
</dbReference>
<organism evidence="4 5">
    <name type="scientific">Bifidobacterium animalis subsp. lactis CNCM I-2494</name>
    <dbReference type="NCBI Taxonomy" id="1042403"/>
    <lineage>
        <taxon>Bacteria</taxon>
        <taxon>Bacillati</taxon>
        <taxon>Actinomycetota</taxon>
        <taxon>Actinomycetes</taxon>
        <taxon>Bifidobacteriales</taxon>
        <taxon>Bifidobacteriaceae</taxon>
        <taxon>Bifidobacterium</taxon>
    </lineage>
</organism>
<dbReference type="Pfam" id="PF00465">
    <property type="entry name" value="Fe-ADH"/>
    <property type="match status" value="1"/>
</dbReference>
<dbReference type="SUPFAM" id="SSF56796">
    <property type="entry name" value="Dehydroquinate synthase-like"/>
    <property type="match status" value="1"/>
</dbReference>
<gene>
    <name evidence="4" type="ORF">BALAC2494_00549</name>
</gene>
<evidence type="ECO:0000256" key="1">
    <source>
        <dbReference type="ARBA" id="ARBA00022723"/>
    </source>
</evidence>